<dbReference type="InParanoid" id="T0QHK6"/>
<dbReference type="InterPro" id="IPR036237">
    <property type="entry name" value="Xyl_isomerase-like_sf"/>
</dbReference>
<keyword evidence="10" id="KW-0255">Endonuclease</keyword>
<keyword evidence="3" id="KW-0479">Metal-binding</keyword>
<dbReference type="OMA" id="HPGSHLR"/>
<reference evidence="10 11" key="1">
    <citation type="submission" date="2012-04" db="EMBL/GenBank/DDBJ databases">
        <title>The Genome Sequence of Saprolegnia declina VS20.</title>
        <authorList>
            <consortium name="The Broad Institute Genome Sequencing Platform"/>
            <person name="Russ C."/>
            <person name="Nusbaum C."/>
            <person name="Tyler B."/>
            <person name="van West P."/>
            <person name="Dieguez-Uribeondo J."/>
            <person name="de Bruijn I."/>
            <person name="Tripathy S."/>
            <person name="Jiang R."/>
            <person name="Young S.K."/>
            <person name="Zeng Q."/>
            <person name="Gargeya S."/>
            <person name="Fitzgerald M."/>
            <person name="Haas B."/>
            <person name="Abouelleil A."/>
            <person name="Alvarado L."/>
            <person name="Arachchi H.M."/>
            <person name="Berlin A."/>
            <person name="Chapman S.B."/>
            <person name="Goldberg J."/>
            <person name="Griggs A."/>
            <person name="Gujja S."/>
            <person name="Hansen M."/>
            <person name="Howarth C."/>
            <person name="Imamovic A."/>
            <person name="Larimer J."/>
            <person name="McCowen C."/>
            <person name="Montmayeur A."/>
            <person name="Murphy C."/>
            <person name="Neiman D."/>
            <person name="Pearson M."/>
            <person name="Priest M."/>
            <person name="Roberts A."/>
            <person name="Saif S."/>
            <person name="Shea T."/>
            <person name="Sisk P."/>
            <person name="Sykes S."/>
            <person name="Wortman J."/>
            <person name="Nusbaum C."/>
            <person name="Birren B."/>
        </authorList>
    </citation>
    <scope>NUCLEOTIDE SEQUENCE [LARGE SCALE GENOMIC DNA]</scope>
    <source>
        <strain evidence="10 11">VS20</strain>
    </source>
</reference>
<dbReference type="GO" id="GO:0003906">
    <property type="term" value="F:DNA-(apurinic or apyrimidinic site) endonuclease activity"/>
    <property type="evidence" value="ECO:0007669"/>
    <property type="project" value="TreeGrafter"/>
</dbReference>
<dbReference type="GO" id="GO:0008270">
    <property type="term" value="F:zinc ion binding"/>
    <property type="evidence" value="ECO:0007669"/>
    <property type="project" value="InterPro"/>
</dbReference>
<dbReference type="InterPro" id="IPR018246">
    <property type="entry name" value="AP_endonuc_F2_Zn_BS"/>
</dbReference>
<evidence type="ECO:0000256" key="4">
    <source>
        <dbReference type="ARBA" id="ARBA00022763"/>
    </source>
</evidence>
<dbReference type="EMBL" id="JH767156">
    <property type="protein sequence ID" value="EQC34231.1"/>
    <property type="molecule type" value="Genomic_DNA"/>
</dbReference>
<dbReference type="InterPro" id="IPR001719">
    <property type="entry name" value="AP_endonuc_2"/>
</dbReference>
<evidence type="ECO:0000256" key="8">
    <source>
        <dbReference type="ARBA" id="ARBA00054483"/>
    </source>
</evidence>
<accession>T0QHK6</accession>
<comment type="cofactor">
    <cofactor evidence="1">
        <name>Zn(2+)</name>
        <dbReference type="ChEBI" id="CHEBI:29105"/>
    </cofactor>
</comment>
<evidence type="ECO:0000256" key="3">
    <source>
        <dbReference type="ARBA" id="ARBA00022723"/>
    </source>
</evidence>
<keyword evidence="6" id="KW-0862">Zinc</keyword>
<proteinExistence type="inferred from homology"/>
<organism evidence="10 11">
    <name type="scientific">Saprolegnia diclina (strain VS20)</name>
    <dbReference type="NCBI Taxonomy" id="1156394"/>
    <lineage>
        <taxon>Eukaryota</taxon>
        <taxon>Sar</taxon>
        <taxon>Stramenopiles</taxon>
        <taxon>Oomycota</taxon>
        <taxon>Saprolegniomycetes</taxon>
        <taxon>Saprolegniales</taxon>
        <taxon>Saprolegniaceae</taxon>
        <taxon>Saprolegnia</taxon>
    </lineage>
</organism>
<dbReference type="HAMAP" id="MF_00152">
    <property type="entry name" value="Nfo"/>
    <property type="match status" value="1"/>
</dbReference>
<dbReference type="GO" id="GO:0005634">
    <property type="term" value="C:nucleus"/>
    <property type="evidence" value="ECO:0007669"/>
    <property type="project" value="TreeGrafter"/>
</dbReference>
<protein>
    <submittedName>
        <fullName evidence="10">AP endonuclease 1</fullName>
    </submittedName>
</protein>
<evidence type="ECO:0000313" key="11">
    <source>
        <dbReference type="Proteomes" id="UP000030762"/>
    </source>
</evidence>
<dbReference type="PROSITE" id="PS00730">
    <property type="entry name" value="AP_NUCLEASE_F2_2"/>
    <property type="match status" value="1"/>
</dbReference>
<dbReference type="Pfam" id="PF01261">
    <property type="entry name" value="AP_endonuc_2"/>
    <property type="match status" value="1"/>
</dbReference>
<dbReference type="GO" id="GO:0006284">
    <property type="term" value="P:base-excision repair"/>
    <property type="evidence" value="ECO:0007669"/>
    <property type="project" value="TreeGrafter"/>
</dbReference>
<dbReference type="PROSITE" id="PS51432">
    <property type="entry name" value="AP_NUCLEASE_F2_4"/>
    <property type="match status" value="1"/>
</dbReference>
<keyword evidence="10" id="KW-0540">Nuclease</keyword>
<dbReference type="PANTHER" id="PTHR21445">
    <property type="entry name" value="ENDONUCLEASE IV ENDODEOXYRIBONUCLEASE IV"/>
    <property type="match status" value="1"/>
</dbReference>
<evidence type="ECO:0000256" key="7">
    <source>
        <dbReference type="ARBA" id="ARBA00023204"/>
    </source>
</evidence>
<dbReference type="NCBIfam" id="TIGR00587">
    <property type="entry name" value="nfo"/>
    <property type="match status" value="1"/>
</dbReference>
<dbReference type="VEuPathDB" id="FungiDB:SDRG_08433"/>
<dbReference type="OrthoDB" id="7663182at2759"/>
<evidence type="ECO:0000259" key="9">
    <source>
        <dbReference type="Pfam" id="PF01261"/>
    </source>
</evidence>
<dbReference type="InterPro" id="IPR013022">
    <property type="entry name" value="Xyl_isomerase-like_TIM-brl"/>
</dbReference>
<dbReference type="GO" id="GO:0008081">
    <property type="term" value="F:phosphoric diester hydrolase activity"/>
    <property type="evidence" value="ECO:0007669"/>
    <property type="project" value="TreeGrafter"/>
</dbReference>
<comment type="similarity">
    <text evidence="2">Belongs to the AP endonuclease 2 family.</text>
</comment>
<dbReference type="PANTHER" id="PTHR21445:SF0">
    <property type="entry name" value="APURINIC-APYRIMIDINIC ENDONUCLEASE"/>
    <property type="match status" value="1"/>
</dbReference>
<evidence type="ECO:0000313" key="10">
    <source>
        <dbReference type="EMBL" id="EQC34231.1"/>
    </source>
</evidence>
<keyword evidence="7" id="KW-0234">DNA repair</keyword>
<sequence length="360" mass="38604">MRRSLCVLARKAPSIGPSMAMADTSVPKKANTVTRSAIPPKESKVAAKRLAKEAAVASDRAQSLATLQARREATMHTNKLLGAHVSSAGGLENAVFNAAKIGARAFALFTRSQRTWACKPLEPATIDAFKQAMRDFGYAPGDVVPHGSYLLNCGSPDDATLAKSRAGLLDEVLRCEQLGLSLYNFHPGSTRGAISIDACLDRIAESIAGVLQATSRVTILVENMSCQGSTIGGHFSELRGILDRIPAQHADRIGVCLDTCHAFAAGWDIKDAYEATMTTFDETVGLQYLKALHLNDSKGVLGCHADRHEAIGKGHIGLGAFELLMNDPRFNDVPMILETPVVDDEAYAAEIALLYNLCKR</sequence>
<evidence type="ECO:0000256" key="1">
    <source>
        <dbReference type="ARBA" id="ARBA00001947"/>
    </source>
</evidence>
<keyword evidence="5" id="KW-0378">Hydrolase</keyword>
<dbReference type="eggNOG" id="KOG3997">
    <property type="taxonomic scope" value="Eukaryota"/>
</dbReference>
<keyword evidence="11" id="KW-1185">Reference proteome</keyword>
<dbReference type="NCBIfam" id="NF002199">
    <property type="entry name" value="PRK01060.1-4"/>
    <property type="match status" value="1"/>
</dbReference>
<dbReference type="PROSITE" id="PS00731">
    <property type="entry name" value="AP_NUCLEASE_F2_3"/>
    <property type="match status" value="1"/>
</dbReference>
<dbReference type="SUPFAM" id="SSF51658">
    <property type="entry name" value="Xylose isomerase-like"/>
    <property type="match status" value="1"/>
</dbReference>
<dbReference type="CDD" id="cd00019">
    <property type="entry name" value="AP2Ec"/>
    <property type="match status" value="1"/>
</dbReference>
<dbReference type="Proteomes" id="UP000030762">
    <property type="component" value="Unassembled WGS sequence"/>
</dbReference>
<evidence type="ECO:0000256" key="2">
    <source>
        <dbReference type="ARBA" id="ARBA00005340"/>
    </source>
</evidence>
<name>T0QHK6_SAPDV</name>
<evidence type="ECO:0000256" key="6">
    <source>
        <dbReference type="ARBA" id="ARBA00022833"/>
    </source>
</evidence>
<dbReference type="STRING" id="1156394.T0QHK6"/>
<gene>
    <name evidence="10" type="ORF">SDRG_08433</name>
</gene>
<keyword evidence="4" id="KW-0227">DNA damage</keyword>
<dbReference type="GO" id="GO:0005739">
    <property type="term" value="C:mitochondrion"/>
    <property type="evidence" value="ECO:0007669"/>
    <property type="project" value="TreeGrafter"/>
</dbReference>
<dbReference type="FunFam" id="3.20.20.150:FF:000001">
    <property type="entry name" value="Probable endonuclease 4"/>
    <property type="match status" value="1"/>
</dbReference>
<dbReference type="RefSeq" id="XP_008612543.1">
    <property type="nucleotide sequence ID" value="XM_008614321.1"/>
</dbReference>
<dbReference type="GO" id="GO:0003677">
    <property type="term" value="F:DNA binding"/>
    <property type="evidence" value="ECO:0007669"/>
    <property type="project" value="InterPro"/>
</dbReference>
<evidence type="ECO:0000256" key="5">
    <source>
        <dbReference type="ARBA" id="ARBA00022801"/>
    </source>
</evidence>
<dbReference type="AlphaFoldDB" id="T0QHK6"/>
<feature type="domain" description="Xylose isomerase-like TIM barrel" evidence="9">
    <location>
        <begin position="97"/>
        <end position="355"/>
    </location>
</feature>
<dbReference type="GeneID" id="19949160"/>
<dbReference type="PROSITE" id="PS00729">
    <property type="entry name" value="AP_NUCLEASE_F2_1"/>
    <property type="match status" value="1"/>
</dbReference>
<dbReference type="Gene3D" id="3.20.20.150">
    <property type="entry name" value="Divalent-metal-dependent TIM barrel enzymes"/>
    <property type="match status" value="1"/>
</dbReference>
<dbReference type="SMART" id="SM00518">
    <property type="entry name" value="AP2Ec"/>
    <property type="match status" value="1"/>
</dbReference>
<comment type="function">
    <text evidence="8">Plays a role in mitochondrial DNA base excision repair (BER) pathway induced by oxidative stress. Has apurinic/apyrimidinic (AP) endonuclease activity towards double-stranded DNA (dsDNA) with a preference for C as opposite base. Has 3'-phosphatase activity; removes 3'-phosphate from blunt-end, recessed, and gapped DNA templates and thus, removes 3'-blocks for DNA polymerase activity during BER. Lacks 3'-5' exonuclease activity and does not cleave damaged bases by nucleotide incision repair (NIR).</text>
</comment>